<sequence length="383" mass="41923">MLLYIHVPFCGRKCAYCAFHSTAYDPEAMDRYVRLVLRDMRARAELVDRRAARTLYFGGGTPSLLEPGQMDTLIQAAGKFFGLAGDAEITLEANPESAVRPGFLRDIRRLGVNRISLGVQSLHDGTLRTLGRPHDACLARRAVHAVRDSGFDNLSLDFIWGIPGQTPAMWLDDLAAAADMAPEHLSCYGLTLEEGVPLAHAVERGAMALPDEDAGADMYVRGAEYLAGCGFSQYEVSNFARPGRESRHNRGYWAGEEYLGFGPSAVSTMDSRRWTAPSGLDRYAAFVSGTAGADTEERLSETIARRERIMLALRTREGLDLKTLASAVEPELRTALEPLRSGGRVRLENGRLSLTRTGMLVSNSIIEFVLDLVEGPHTNTGTV</sequence>
<dbReference type="SFLD" id="SFLDG01082">
    <property type="entry name" value="B12-binding_domain_containing"/>
    <property type="match status" value="1"/>
</dbReference>
<dbReference type="KEGG" id="doa:AXF15_04275"/>
<dbReference type="SMART" id="SM00729">
    <property type="entry name" value="Elp3"/>
    <property type="match status" value="1"/>
</dbReference>
<dbReference type="CDD" id="cd01335">
    <property type="entry name" value="Radical_SAM"/>
    <property type="match status" value="1"/>
</dbReference>
<evidence type="ECO:0000256" key="3">
    <source>
        <dbReference type="ARBA" id="ARBA00017228"/>
    </source>
</evidence>
<evidence type="ECO:0000259" key="11">
    <source>
        <dbReference type="PROSITE" id="PS51918"/>
    </source>
</evidence>
<dbReference type="InterPro" id="IPR034505">
    <property type="entry name" value="Coproporphyrinogen-III_oxidase"/>
</dbReference>
<keyword evidence="4 10" id="KW-0349">Heme</keyword>
<dbReference type="RefSeq" id="WP_066603764.1">
    <property type="nucleotide sequence ID" value="NZ_CP014230.1"/>
</dbReference>
<keyword evidence="5 10" id="KW-0949">S-adenosyl-L-methionine</keyword>
<keyword evidence="13" id="KW-1185">Reference proteome</keyword>
<dbReference type="SFLD" id="SFLDF00562">
    <property type="entry name" value="HemN-like__clustered_with_heat"/>
    <property type="match status" value="1"/>
</dbReference>
<dbReference type="STRING" id="888061.AXF15_04275"/>
<evidence type="ECO:0000256" key="9">
    <source>
        <dbReference type="ARBA" id="ARBA00023186"/>
    </source>
</evidence>
<dbReference type="Pfam" id="PF06969">
    <property type="entry name" value="HemN_C"/>
    <property type="match status" value="1"/>
</dbReference>
<dbReference type="AlphaFoldDB" id="A0A0X8JP56"/>
<evidence type="ECO:0000256" key="4">
    <source>
        <dbReference type="ARBA" id="ARBA00022617"/>
    </source>
</evidence>
<name>A0A0X8JP56_9BACT</name>
<keyword evidence="10" id="KW-0963">Cytoplasm</keyword>
<dbReference type="InterPro" id="IPR010723">
    <property type="entry name" value="HemN_C"/>
</dbReference>
<dbReference type="SFLD" id="SFLDS00029">
    <property type="entry name" value="Radical_SAM"/>
    <property type="match status" value="1"/>
</dbReference>
<dbReference type="SFLD" id="SFLDG01065">
    <property type="entry name" value="anaerobic_coproporphyrinogen-I"/>
    <property type="match status" value="1"/>
</dbReference>
<keyword evidence="6 10" id="KW-0479">Metal-binding</keyword>
<dbReference type="SFLD" id="SFLDF00288">
    <property type="entry name" value="HemN-like__clustered_with_nucl"/>
    <property type="match status" value="1"/>
</dbReference>
<evidence type="ECO:0000256" key="5">
    <source>
        <dbReference type="ARBA" id="ARBA00022691"/>
    </source>
</evidence>
<evidence type="ECO:0000313" key="12">
    <source>
        <dbReference type="EMBL" id="AMD92402.1"/>
    </source>
</evidence>
<dbReference type="GO" id="GO:0006779">
    <property type="term" value="P:porphyrin-containing compound biosynthetic process"/>
    <property type="evidence" value="ECO:0007669"/>
    <property type="project" value="InterPro"/>
</dbReference>
<evidence type="ECO:0000256" key="8">
    <source>
        <dbReference type="ARBA" id="ARBA00023014"/>
    </source>
</evidence>
<dbReference type="PANTHER" id="PTHR13932">
    <property type="entry name" value="COPROPORPHYRINIGEN III OXIDASE"/>
    <property type="match status" value="1"/>
</dbReference>
<evidence type="ECO:0000256" key="6">
    <source>
        <dbReference type="ARBA" id="ARBA00022723"/>
    </source>
</evidence>
<dbReference type="InterPro" id="IPR058240">
    <property type="entry name" value="rSAM_sf"/>
</dbReference>
<dbReference type="PROSITE" id="PS51918">
    <property type="entry name" value="RADICAL_SAM"/>
    <property type="match status" value="1"/>
</dbReference>
<dbReference type="GO" id="GO:0005737">
    <property type="term" value="C:cytoplasm"/>
    <property type="evidence" value="ECO:0007669"/>
    <property type="project" value="UniProtKB-SubCell"/>
</dbReference>
<protein>
    <recommendedName>
        <fullName evidence="3 10">Heme chaperone HemW</fullName>
    </recommendedName>
</protein>
<comment type="subcellular location">
    <subcellularLocation>
        <location evidence="10">Cytoplasm</location>
    </subcellularLocation>
</comment>
<dbReference type="GO" id="GO:0004109">
    <property type="term" value="F:coproporphyrinogen oxidase activity"/>
    <property type="evidence" value="ECO:0007669"/>
    <property type="project" value="InterPro"/>
</dbReference>
<keyword evidence="10" id="KW-0004">4Fe-4S</keyword>
<feature type="domain" description="Radical SAM core" evidence="11">
    <location>
        <begin position="1"/>
        <end position="232"/>
    </location>
</feature>
<reference evidence="13" key="1">
    <citation type="submission" date="2016-02" db="EMBL/GenBank/DDBJ databases">
        <authorList>
            <person name="Holder M.E."/>
            <person name="Ajami N.J."/>
            <person name="Petrosino J.F."/>
        </authorList>
    </citation>
    <scope>NUCLEOTIDE SEQUENCE [LARGE SCALE GENOMIC DNA]</scope>
    <source>
        <strain evidence="13">DSM 12838</strain>
    </source>
</reference>
<dbReference type="Proteomes" id="UP000063964">
    <property type="component" value="Chromosome"/>
</dbReference>
<dbReference type="EMBL" id="CP014230">
    <property type="protein sequence ID" value="AMD92402.1"/>
    <property type="molecule type" value="Genomic_DNA"/>
</dbReference>
<organism evidence="12 13">
    <name type="scientific">Desulfomicrobium orale DSM 12838</name>
    <dbReference type="NCBI Taxonomy" id="888061"/>
    <lineage>
        <taxon>Bacteria</taxon>
        <taxon>Pseudomonadati</taxon>
        <taxon>Thermodesulfobacteriota</taxon>
        <taxon>Desulfovibrionia</taxon>
        <taxon>Desulfovibrionales</taxon>
        <taxon>Desulfomicrobiaceae</taxon>
        <taxon>Desulfomicrobium</taxon>
    </lineage>
</organism>
<dbReference type="GO" id="GO:0046872">
    <property type="term" value="F:metal ion binding"/>
    <property type="evidence" value="ECO:0007669"/>
    <property type="project" value="UniProtKB-UniRule"/>
</dbReference>
<dbReference type="Pfam" id="PF04055">
    <property type="entry name" value="Radical_SAM"/>
    <property type="match status" value="1"/>
</dbReference>
<dbReference type="InterPro" id="IPR007197">
    <property type="entry name" value="rSAM"/>
</dbReference>
<dbReference type="InterPro" id="IPR006638">
    <property type="entry name" value="Elp3/MiaA/NifB-like_rSAM"/>
</dbReference>
<evidence type="ECO:0000256" key="7">
    <source>
        <dbReference type="ARBA" id="ARBA00023004"/>
    </source>
</evidence>
<dbReference type="NCBIfam" id="TIGR00539">
    <property type="entry name" value="hemN_rel"/>
    <property type="match status" value="1"/>
</dbReference>
<dbReference type="InterPro" id="IPR004559">
    <property type="entry name" value="HemW-like"/>
</dbReference>
<dbReference type="GO" id="GO:0051539">
    <property type="term" value="F:4 iron, 4 sulfur cluster binding"/>
    <property type="evidence" value="ECO:0007669"/>
    <property type="project" value="UniProtKB-UniRule"/>
</dbReference>
<accession>A0A0X8JP56</accession>
<proteinExistence type="inferred from homology"/>
<keyword evidence="9 10" id="KW-0143">Chaperone</keyword>
<comment type="function">
    <text evidence="10">Probably acts as a heme chaperone, transferring heme to an unknown acceptor. Binds one molecule of heme per monomer, possibly covalently. Binds 1 [4Fe-4S] cluster. The cluster is coordinated with 3 cysteines and an exchangeable S-adenosyl-L-methionine.</text>
</comment>
<dbReference type="OrthoDB" id="9808022at2"/>
<evidence type="ECO:0000256" key="10">
    <source>
        <dbReference type="RuleBase" id="RU364116"/>
    </source>
</evidence>
<dbReference type="InterPro" id="IPR013785">
    <property type="entry name" value="Aldolase_TIM"/>
</dbReference>
<dbReference type="PANTHER" id="PTHR13932:SF5">
    <property type="entry name" value="RADICAL S-ADENOSYL METHIONINE DOMAIN-CONTAINING PROTEIN 1, MITOCHONDRIAL"/>
    <property type="match status" value="1"/>
</dbReference>
<keyword evidence="7 10" id="KW-0408">Iron</keyword>
<dbReference type="SUPFAM" id="SSF102114">
    <property type="entry name" value="Radical SAM enzymes"/>
    <property type="match status" value="1"/>
</dbReference>
<evidence type="ECO:0000256" key="2">
    <source>
        <dbReference type="ARBA" id="ARBA00006100"/>
    </source>
</evidence>
<keyword evidence="8 10" id="KW-0411">Iron-sulfur</keyword>
<comment type="similarity">
    <text evidence="2">Belongs to the anaerobic coproporphyrinogen-III oxidase family. HemW subfamily.</text>
</comment>
<evidence type="ECO:0000256" key="1">
    <source>
        <dbReference type="ARBA" id="ARBA00001966"/>
    </source>
</evidence>
<comment type="cofactor">
    <cofactor evidence="1">
        <name>[4Fe-4S] cluster</name>
        <dbReference type="ChEBI" id="CHEBI:49883"/>
    </cofactor>
</comment>
<dbReference type="Gene3D" id="3.20.20.70">
    <property type="entry name" value="Aldolase class I"/>
    <property type="match status" value="1"/>
</dbReference>
<gene>
    <name evidence="12" type="ORF">AXF15_04275</name>
</gene>
<evidence type="ECO:0000313" key="13">
    <source>
        <dbReference type="Proteomes" id="UP000063964"/>
    </source>
</evidence>